<name>A0A512NQ71_9HYPH</name>
<accession>A0A512NQ71</accession>
<dbReference type="InterPro" id="IPR000868">
    <property type="entry name" value="Isochorismatase-like_dom"/>
</dbReference>
<dbReference type="InterPro" id="IPR036380">
    <property type="entry name" value="Isochorismatase-like_sf"/>
</dbReference>
<evidence type="ECO:0000259" key="2">
    <source>
        <dbReference type="Pfam" id="PF00857"/>
    </source>
</evidence>
<protein>
    <recommendedName>
        <fullName evidence="2">Isochorismatase-like domain-containing protein</fullName>
    </recommendedName>
</protein>
<evidence type="ECO:0000313" key="3">
    <source>
        <dbReference type="EMBL" id="GEP61093.1"/>
    </source>
</evidence>
<dbReference type="SUPFAM" id="SSF52499">
    <property type="entry name" value="Isochorismatase-like hydrolases"/>
    <property type="match status" value="1"/>
</dbReference>
<keyword evidence="1" id="KW-0378">Hydrolase</keyword>
<dbReference type="RefSeq" id="WP_246159162.1">
    <property type="nucleotide sequence ID" value="NZ_BKAJ01000200.1"/>
</dbReference>
<proteinExistence type="predicted"/>
<gene>
    <name evidence="3" type="ORF">RSO01_82590</name>
</gene>
<dbReference type="GO" id="GO:0016787">
    <property type="term" value="F:hydrolase activity"/>
    <property type="evidence" value="ECO:0007669"/>
    <property type="project" value="UniProtKB-KW"/>
</dbReference>
<dbReference type="PANTHER" id="PTHR43540">
    <property type="entry name" value="PEROXYUREIDOACRYLATE/UREIDOACRYLATE AMIDOHYDROLASE-RELATED"/>
    <property type="match status" value="1"/>
</dbReference>
<evidence type="ECO:0000313" key="4">
    <source>
        <dbReference type="Proteomes" id="UP000321058"/>
    </source>
</evidence>
<dbReference type="Gene3D" id="3.40.50.850">
    <property type="entry name" value="Isochorismatase-like"/>
    <property type="match status" value="1"/>
</dbReference>
<dbReference type="InterPro" id="IPR050272">
    <property type="entry name" value="Isochorismatase-like_hydrls"/>
</dbReference>
<reference evidence="3 4" key="1">
    <citation type="submission" date="2019-07" db="EMBL/GenBank/DDBJ databases">
        <title>Whole genome shotgun sequence of Reyranella soli NBRC 108950.</title>
        <authorList>
            <person name="Hosoyama A."/>
            <person name="Uohara A."/>
            <person name="Ohji S."/>
            <person name="Ichikawa N."/>
        </authorList>
    </citation>
    <scope>NUCLEOTIDE SEQUENCE [LARGE SCALE GENOMIC DNA]</scope>
    <source>
        <strain evidence="3 4">NBRC 108950</strain>
    </source>
</reference>
<dbReference type="CDD" id="cd00431">
    <property type="entry name" value="cysteine_hydrolases"/>
    <property type="match status" value="1"/>
</dbReference>
<dbReference type="EMBL" id="BKAJ01000200">
    <property type="protein sequence ID" value="GEP61093.1"/>
    <property type="molecule type" value="Genomic_DNA"/>
</dbReference>
<organism evidence="3 4">
    <name type="scientific">Reyranella soli</name>
    <dbReference type="NCBI Taxonomy" id="1230389"/>
    <lineage>
        <taxon>Bacteria</taxon>
        <taxon>Pseudomonadati</taxon>
        <taxon>Pseudomonadota</taxon>
        <taxon>Alphaproteobacteria</taxon>
        <taxon>Hyphomicrobiales</taxon>
        <taxon>Reyranellaceae</taxon>
        <taxon>Reyranella</taxon>
    </lineage>
</organism>
<dbReference type="PANTHER" id="PTHR43540:SF6">
    <property type="entry name" value="ISOCHORISMATASE-LIKE DOMAIN-CONTAINING PROTEIN"/>
    <property type="match status" value="1"/>
</dbReference>
<comment type="caution">
    <text evidence="3">The sequence shown here is derived from an EMBL/GenBank/DDBJ whole genome shotgun (WGS) entry which is preliminary data.</text>
</comment>
<dbReference type="AlphaFoldDB" id="A0A512NQ71"/>
<sequence length="200" mass="22891">MNAEPPTRLDRTAIHIAVDMQRLFAEPTEWFVPWLPKVLPNVLEIAGRHPERTIFTRFIPPQDPEHANGAWRDYYERWRSMTRDRLDPHLLELVEPLRKLVPPAKVLNKTVYSAFGHPKLAHSLRRHGITTLIVTGGETDVCVLATVMAAVDCGFRVVLPDDALCSANDATHDALMKLYHERYSQQIEATTTEHVLRDWA</sequence>
<keyword evidence="4" id="KW-1185">Reference proteome</keyword>
<dbReference type="Proteomes" id="UP000321058">
    <property type="component" value="Unassembled WGS sequence"/>
</dbReference>
<feature type="domain" description="Isochorismatase-like" evidence="2">
    <location>
        <begin position="14"/>
        <end position="185"/>
    </location>
</feature>
<evidence type="ECO:0000256" key="1">
    <source>
        <dbReference type="ARBA" id="ARBA00022801"/>
    </source>
</evidence>
<dbReference type="Pfam" id="PF00857">
    <property type="entry name" value="Isochorismatase"/>
    <property type="match status" value="1"/>
</dbReference>